<reference evidence="2 3" key="1">
    <citation type="journal article" date="2015" name="Genome Biol. Evol.">
        <title>Phylogenomic analyses indicate that early fungi evolved digesting cell walls of algal ancestors of land plants.</title>
        <authorList>
            <person name="Chang Y."/>
            <person name="Wang S."/>
            <person name="Sekimoto S."/>
            <person name="Aerts A.L."/>
            <person name="Choi C."/>
            <person name="Clum A."/>
            <person name="LaButti K.M."/>
            <person name="Lindquist E.A."/>
            <person name="Yee Ngan C."/>
            <person name="Ohm R.A."/>
            <person name="Salamov A.A."/>
            <person name="Grigoriev I.V."/>
            <person name="Spatafora J.W."/>
            <person name="Berbee M.L."/>
        </authorList>
    </citation>
    <scope>NUCLEOTIDE SEQUENCE [LARGE SCALE GENOMIC DNA]</scope>
    <source>
        <strain evidence="2 3">JEL478</strain>
    </source>
</reference>
<gene>
    <name evidence="2" type="ORF">M427DRAFT_32272</name>
</gene>
<dbReference type="Proteomes" id="UP000070544">
    <property type="component" value="Unassembled WGS sequence"/>
</dbReference>
<name>A0A139AGL3_GONPJ</name>
<feature type="compositionally biased region" description="Basic residues" evidence="1">
    <location>
        <begin position="119"/>
        <end position="129"/>
    </location>
</feature>
<proteinExistence type="predicted"/>
<evidence type="ECO:0000313" key="3">
    <source>
        <dbReference type="Proteomes" id="UP000070544"/>
    </source>
</evidence>
<dbReference type="EMBL" id="KQ965761">
    <property type="protein sequence ID" value="KXS15585.1"/>
    <property type="molecule type" value="Genomic_DNA"/>
</dbReference>
<feature type="region of interest" description="Disordered" evidence="1">
    <location>
        <begin position="76"/>
        <end position="129"/>
    </location>
</feature>
<keyword evidence="3" id="KW-1185">Reference proteome</keyword>
<evidence type="ECO:0000256" key="1">
    <source>
        <dbReference type="SAM" id="MobiDB-lite"/>
    </source>
</evidence>
<sequence length="129" mass="13056">MEPGALSFGKTQQAPGVGVGSVIPSTSAFSFEYTTRAQAAPAVPSTLASAPTQSTFMFSTPPLTSLASQPISLRSGPFSFSTAHAGGSNGSERLTAARVGATETTGSQGEAEGGVDGRRIKKGRRMTGM</sequence>
<accession>A0A139AGL3</accession>
<evidence type="ECO:0000313" key="2">
    <source>
        <dbReference type="EMBL" id="KXS15585.1"/>
    </source>
</evidence>
<organism evidence="2 3">
    <name type="scientific">Gonapodya prolifera (strain JEL478)</name>
    <name type="common">Monoblepharis prolifera</name>
    <dbReference type="NCBI Taxonomy" id="1344416"/>
    <lineage>
        <taxon>Eukaryota</taxon>
        <taxon>Fungi</taxon>
        <taxon>Fungi incertae sedis</taxon>
        <taxon>Chytridiomycota</taxon>
        <taxon>Chytridiomycota incertae sedis</taxon>
        <taxon>Monoblepharidomycetes</taxon>
        <taxon>Monoblepharidales</taxon>
        <taxon>Gonapodyaceae</taxon>
        <taxon>Gonapodya</taxon>
    </lineage>
</organism>
<protein>
    <submittedName>
        <fullName evidence="2">Uncharacterized protein</fullName>
    </submittedName>
</protein>
<dbReference type="AlphaFoldDB" id="A0A139AGL3"/>